<protein>
    <submittedName>
        <fullName evidence="1">Uncharacterized protein</fullName>
    </submittedName>
</protein>
<evidence type="ECO:0000313" key="2">
    <source>
        <dbReference type="Proteomes" id="UP001160148"/>
    </source>
</evidence>
<organism evidence="1 2">
    <name type="scientific">Macrosiphum euphorbiae</name>
    <name type="common">potato aphid</name>
    <dbReference type="NCBI Taxonomy" id="13131"/>
    <lineage>
        <taxon>Eukaryota</taxon>
        <taxon>Metazoa</taxon>
        <taxon>Ecdysozoa</taxon>
        <taxon>Arthropoda</taxon>
        <taxon>Hexapoda</taxon>
        <taxon>Insecta</taxon>
        <taxon>Pterygota</taxon>
        <taxon>Neoptera</taxon>
        <taxon>Paraneoptera</taxon>
        <taxon>Hemiptera</taxon>
        <taxon>Sternorrhyncha</taxon>
        <taxon>Aphidomorpha</taxon>
        <taxon>Aphidoidea</taxon>
        <taxon>Aphididae</taxon>
        <taxon>Macrosiphini</taxon>
        <taxon>Macrosiphum</taxon>
    </lineage>
</organism>
<gene>
    <name evidence="1" type="ORF">MEUPH1_LOCUS15157</name>
</gene>
<reference evidence="1 2" key="1">
    <citation type="submission" date="2023-01" db="EMBL/GenBank/DDBJ databases">
        <authorList>
            <person name="Whitehead M."/>
        </authorList>
    </citation>
    <scope>NUCLEOTIDE SEQUENCE [LARGE SCALE GENOMIC DNA]</scope>
</reference>
<name>A0AAV0WUH9_9HEMI</name>
<proteinExistence type="predicted"/>
<sequence length="79" mass="8500">MVTKKSVTVDMVVRKTVGLDIDFVSSSAATDSLLNRSIMNEAEKTELICPNSSDPLNALVPETTVTGCSFSGPYILVYK</sequence>
<dbReference type="AlphaFoldDB" id="A0AAV0WUH9"/>
<evidence type="ECO:0000313" key="1">
    <source>
        <dbReference type="EMBL" id="CAI6359779.1"/>
    </source>
</evidence>
<dbReference type="EMBL" id="CARXXK010000002">
    <property type="protein sequence ID" value="CAI6359779.1"/>
    <property type="molecule type" value="Genomic_DNA"/>
</dbReference>
<keyword evidence="2" id="KW-1185">Reference proteome</keyword>
<comment type="caution">
    <text evidence="1">The sequence shown here is derived from an EMBL/GenBank/DDBJ whole genome shotgun (WGS) entry which is preliminary data.</text>
</comment>
<accession>A0AAV0WUH9</accession>
<dbReference type="Proteomes" id="UP001160148">
    <property type="component" value="Unassembled WGS sequence"/>
</dbReference>